<keyword evidence="3" id="KW-1185">Reference proteome</keyword>
<evidence type="ECO:0000313" key="3">
    <source>
        <dbReference type="Proteomes" id="UP001235939"/>
    </source>
</evidence>
<evidence type="ECO:0000313" key="2">
    <source>
        <dbReference type="EMBL" id="UYV79677.1"/>
    </source>
</evidence>
<dbReference type="EMBL" id="CP092880">
    <property type="protein sequence ID" value="UYV79677.1"/>
    <property type="molecule type" value="Genomic_DNA"/>
</dbReference>
<protein>
    <submittedName>
        <fullName evidence="2">LSAMP</fullName>
    </submittedName>
</protein>
<dbReference type="InterPro" id="IPR009057">
    <property type="entry name" value="Homeodomain-like_sf"/>
</dbReference>
<evidence type="ECO:0000256" key="1">
    <source>
        <dbReference type="ARBA" id="ARBA00004123"/>
    </source>
</evidence>
<reference evidence="2 3" key="1">
    <citation type="submission" date="2022-01" db="EMBL/GenBank/DDBJ databases">
        <title>A chromosomal length assembly of Cordylochernes scorpioides.</title>
        <authorList>
            <person name="Zeh D."/>
            <person name="Zeh J."/>
        </authorList>
    </citation>
    <scope>NUCLEOTIDE SEQUENCE [LARGE SCALE GENOMIC DNA]</scope>
    <source>
        <strain evidence="2">IN4F17</strain>
        <tissue evidence="2">Whole Body</tissue>
    </source>
</reference>
<accession>A0ABY6LEQ8</accession>
<gene>
    <name evidence="2" type="ORF">LAZ67_18000247</name>
</gene>
<name>A0ABY6LEQ8_9ARAC</name>
<comment type="subcellular location">
    <subcellularLocation>
        <location evidence="1">Nucleus</location>
    </subcellularLocation>
</comment>
<proteinExistence type="predicted"/>
<sequence>MDRKKVCKKSSAKKKMMSIELKREIIEKHEQGVRVVDLSRQYGRSTSMICSVLKRKESIKSVTPAKDLTIISKLRTSLHENMEKLLMAESCNSTFVLFLLELKLEPGVSVEEEIVSLGKSMGLEVEERDVNELIEEHTQERTTEEIQELQSQQHTEVMQVIGFEESEEEVISTSEIK</sequence>
<dbReference type="Gene3D" id="1.10.10.60">
    <property type="entry name" value="Homeodomain-like"/>
    <property type="match status" value="1"/>
</dbReference>
<dbReference type="SUPFAM" id="SSF46689">
    <property type="entry name" value="Homeodomain-like"/>
    <property type="match status" value="1"/>
</dbReference>
<organism evidence="2 3">
    <name type="scientific">Cordylochernes scorpioides</name>
    <dbReference type="NCBI Taxonomy" id="51811"/>
    <lineage>
        <taxon>Eukaryota</taxon>
        <taxon>Metazoa</taxon>
        <taxon>Ecdysozoa</taxon>
        <taxon>Arthropoda</taxon>
        <taxon>Chelicerata</taxon>
        <taxon>Arachnida</taxon>
        <taxon>Pseudoscorpiones</taxon>
        <taxon>Cheliferoidea</taxon>
        <taxon>Chernetidae</taxon>
        <taxon>Cordylochernes</taxon>
    </lineage>
</organism>
<dbReference type="Proteomes" id="UP001235939">
    <property type="component" value="Chromosome 18"/>
</dbReference>